<evidence type="ECO:0000259" key="1">
    <source>
        <dbReference type="Pfam" id="PF01261"/>
    </source>
</evidence>
<dbReference type="EMBL" id="JAQAGZ010000017">
    <property type="protein sequence ID" value="MCZ8515333.1"/>
    <property type="molecule type" value="Genomic_DNA"/>
</dbReference>
<sequence length="268" mass="30431">MKLGMIAPKNEESFKKSAELKLDFLEFTFNVNGENPADYSETDAFTRQVNQIRSWSGEYGIGIGSIGRWGQDRIDREGRIIEAELEKCYELIDAASHLNCENFVVGCNAADGRSFMENCKSAVSFFSKLIEYASPKGVKISAYNCHWNNFIDNAEGWIPVLGELPGLGIKYDPSHSRYAGRDYLKEMRDWGERFNHVHIKGSLIIDGNRFDDPPAGLDQTDWGSFMAVLYAKNYNGGLSIEPHSKTWRNELGEKGVQYTIDYMKKMIF</sequence>
<keyword evidence="3" id="KW-1185">Reference proteome</keyword>
<evidence type="ECO:0000313" key="2">
    <source>
        <dbReference type="EMBL" id="MCZ8515333.1"/>
    </source>
</evidence>
<comment type="caution">
    <text evidence="2">The sequence shown here is derived from an EMBL/GenBank/DDBJ whole genome shotgun (WGS) entry which is preliminary data.</text>
</comment>
<dbReference type="Gene3D" id="3.20.20.150">
    <property type="entry name" value="Divalent-metal-dependent TIM barrel enzymes"/>
    <property type="match status" value="1"/>
</dbReference>
<dbReference type="RefSeq" id="WP_269883865.1">
    <property type="nucleotide sequence ID" value="NZ_JAQAGZ010000017.1"/>
</dbReference>
<dbReference type="InterPro" id="IPR013022">
    <property type="entry name" value="Xyl_isomerase-like_TIM-brl"/>
</dbReference>
<dbReference type="InterPro" id="IPR050312">
    <property type="entry name" value="IolE/XylAMocC-like"/>
</dbReference>
<evidence type="ECO:0000313" key="3">
    <source>
        <dbReference type="Proteomes" id="UP001527882"/>
    </source>
</evidence>
<organism evidence="2 3">
    <name type="scientific">Paenibacillus gyeongsangnamensis</name>
    <dbReference type="NCBI Taxonomy" id="3388067"/>
    <lineage>
        <taxon>Bacteria</taxon>
        <taxon>Bacillati</taxon>
        <taxon>Bacillota</taxon>
        <taxon>Bacilli</taxon>
        <taxon>Bacillales</taxon>
        <taxon>Paenibacillaceae</taxon>
        <taxon>Paenibacillus</taxon>
    </lineage>
</organism>
<feature type="domain" description="Xylose isomerase-like TIM barrel" evidence="1">
    <location>
        <begin position="14"/>
        <end position="265"/>
    </location>
</feature>
<gene>
    <name evidence="2" type="ORF">O9H85_23570</name>
</gene>
<dbReference type="Proteomes" id="UP001527882">
    <property type="component" value="Unassembled WGS sequence"/>
</dbReference>
<dbReference type="SUPFAM" id="SSF51658">
    <property type="entry name" value="Xylose isomerase-like"/>
    <property type="match status" value="1"/>
</dbReference>
<dbReference type="GO" id="GO:0016853">
    <property type="term" value="F:isomerase activity"/>
    <property type="evidence" value="ECO:0007669"/>
    <property type="project" value="UniProtKB-KW"/>
</dbReference>
<dbReference type="PANTHER" id="PTHR12110">
    <property type="entry name" value="HYDROXYPYRUVATE ISOMERASE"/>
    <property type="match status" value="1"/>
</dbReference>
<dbReference type="PANTHER" id="PTHR12110:SF21">
    <property type="entry name" value="XYLOSE ISOMERASE-LIKE TIM BARREL DOMAIN-CONTAINING PROTEIN"/>
    <property type="match status" value="1"/>
</dbReference>
<accession>A0ABT4QEN3</accession>
<dbReference type="Pfam" id="PF01261">
    <property type="entry name" value="AP_endonuc_2"/>
    <property type="match status" value="1"/>
</dbReference>
<reference evidence="2 3" key="1">
    <citation type="submission" date="2022-12" db="EMBL/GenBank/DDBJ databases">
        <title>Draft genome sequence of Paenibacillus sp. dW9.</title>
        <authorList>
            <person name="Choi E.-W."/>
            <person name="Kim D.-U."/>
        </authorList>
    </citation>
    <scope>NUCLEOTIDE SEQUENCE [LARGE SCALE GENOMIC DNA]</scope>
    <source>
        <strain evidence="3">dW9</strain>
    </source>
</reference>
<name>A0ABT4QEN3_9BACL</name>
<keyword evidence="2" id="KW-0413">Isomerase</keyword>
<proteinExistence type="predicted"/>
<dbReference type="InterPro" id="IPR036237">
    <property type="entry name" value="Xyl_isomerase-like_sf"/>
</dbReference>
<protein>
    <submittedName>
        <fullName evidence="2">Sugar phosphate isomerase/epimerase</fullName>
    </submittedName>
</protein>